<reference evidence="5" key="2">
    <citation type="submission" date="2025-09" db="UniProtKB">
        <authorList>
            <consortium name="Ensembl"/>
        </authorList>
    </citation>
    <scope>IDENTIFICATION</scope>
</reference>
<dbReference type="Proteomes" id="UP000472270">
    <property type="component" value="Unassembled WGS sequence"/>
</dbReference>
<accession>A0A673IYZ6</accession>
<evidence type="ECO:0000313" key="6">
    <source>
        <dbReference type="Proteomes" id="UP000472270"/>
    </source>
</evidence>
<dbReference type="EC" id="3.1.26.4" evidence="2"/>
<feature type="compositionally biased region" description="Basic and acidic residues" evidence="3">
    <location>
        <begin position="210"/>
        <end position="241"/>
    </location>
</feature>
<organism evidence="5 6">
    <name type="scientific">Sinocyclocheilus rhinocerous</name>
    <dbReference type="NCBI Taxonomy" id="307959"/>
    <lineage>
        <taxon>Eukaryota</taxon>
        <taxon>Metazoa</taxon>
        <taxon>Chordata</taxon>
        <taxon>Craniata</taxon>
        <taxon>Vertebrata</taxon>
        <taxon>Euteleostomi</taxon>
        <taxon>Actinopterygii</taxon>
        <taxon>Neopterygii</taxon>
        <taxon>Teleostei</taxon>
        <taxon>Ostariophysi</taxon>
        <taxon>Cypriniformes</taxon>
        <taxon>Cyprinidae</taxon>
        <taxon>Cyprininae</taxon>
        <taxon>Sinocyclocheilus</taxon>
    </lineage>
</organism>
<proteinExistence type="inferred from homology"/>
<dbReference type="GO" id="GO:0004523">
    <property type="term" value="F:RNA-DNA hybrid ribonuclease activity"/>
    <property type="evidence" value="ECO:0007669"/>
    <property type="project" value="UniProtKB-EC"/>
</dbReference>
<dbReference type="Gene3D" id="3.30.70.270">
    <property type="match status" value="1"/>
</dbReference>
<sequence>MRQYNMIKMIKNLYDKATCAVYLNSNIGDWFRTTVGVRQGCLLSPTLFNIFLERIMADALEDHEGTVSIGGRTITNLRFADDIVGLAGKEEELTNLVERLYKISTSYGMQINAEKTKLMTNNNKIGFTTDIRIGGEKLDSVNRFKYLGAIVADEESKPEILKYVTEFGRPLGHTYDDDLLTVVKKMEAEVVRPFNKVIRTCEDSPAGHSARREEERQAEKEMGKQHSGVDRPDAGRDLEKS</sequence>
<evidence type="ECO:0000256" key="2">
    <source>
        <dbReference type="ARBA" id="ARBA00012180"/>
    </source>
</evidence>
<dbReference type="SUPFAM" id="SSF56672">
    <property type="entry name" value="DNA/RNA polymerases"/>
    <property type="match status" value="1"/>
</dbReference>
<dbReference type="PANTHER" id="PTHR47027:SF8">
    <property type="entry name" value="RIBONUCLEASE H"/>
    <property type="match status" value="1"/>
</dbReference>
<reference evidence="5" key="1">
    <citation type="submission" date="2025-08" db="UniProtKB">
        <authorList>
            <consortium name="Ensembl"/>
        </authorList>
    </citation>
    <scope>IDENTIFICATION</scope>
</reference>
<evidence type="ECO:0000256" key="1">
    <source>
        <dbReference type="ARBA" id="ARBA00010879"/>
    </source>
</evidence>
<evidence type="ECO:0000259" key="4">
    <source>
        <dbReference type="PROSITE" id="PS50878"/>
    </source>
</evidence>
<dbReference type="Pfam" id="PF00078">
    <property type="entry name" value="RVT_1"/>
    <property type="match status" value="1"/>
</dbReference>
<feature type="domain" description="Reverse transcriptase" evidence="4">
    <location>
        <begin position="1"/>
        <end position="151"/>
    </location>
</feature>
<dbReference type="PROSITE" id="PS50878">
    <property type="entry name" value="RT_POL"/>
    <property type="match status" value="1"/>
</dbReference>
<dbReference type="AlphaFoldDB" id="A0A673IYZ6"/>
<keyword evidence="6" id="KW-1185">Reference proteome</keyword>
<feature type="region of interest" description="Disordered" evidence="3">
    <location>
        <begin position="202"/>
        <end position="241"/>
    </location>
</feature>
<dbReference type="InterPro" id="IPR000477">
    <property type="entry name" value="RT_dom"/>
</dbReference>
<evidence type="ECO:0000256" key="3">
    <source>
        <dbReference type="SAM" id="MobiDB-lite"/>
    </source>
</evidence>
<dbReference type="Ensembl" id="ENSSRHT00000044086.1">
    <property type="protein sequence ID" value="ENSSRHP00000042875.1"/>
    <property type="gene ID" value="ENSSRHG00000021697.1"/>
</dbReference>
<name>A0A673IYZ6_9TELE</name>
<evidence type="ECO:0000313" key="5">
    <source>
        <dbReference type="Ensembl" id="ENSSRHP00000042875.1"/>
    </source>
</evidence>
<protein>
    <recommendedName>
        <fullName evidence="2">ribonuclease H</fullName>
        <ecNumber evidence="2">3.1.26.4</ecNumber>
    </recommendedName>
</protein>
<comment type="similarity">
    <text evidence="1">Belongs to the beta type-B retroviral polymerase family. HERV class-II K(HML-2) pol subfamily.</text>
</comment>
<dbReference type="InterPro" id="IPR043128">
    <property type="entry name" value="Rev_trsase/Diguanyl_cyclase"/>
</dbReference>
<dbReference type="InterPro" id="IPR043502">
    <property type="entry name" value="DNA/RNA_pol_sf"/>
</dbReference>
<dbReference type="PANTHER" id="PTHR47027">
    <property type="entry name" value="REVERSE TRANSCRIPTASE DOMAIN-CONTAINING PROTEIN"/>
    <property type="match status" value="1"/>
</dbReference>